<proteinExistence type="predicted"/>
<dbReference type="OrthoDB" id="37329at10239"/>
<keyword evidence="1" id="KW-1133">Transmembrane helix</keyword>
<evidence type="ECO:0000256" key="1">
    <source>
        <dbReference type="SAM" id="Phobius"/>
    </source>
</evidence>
<gene>
    <name evidence="2" type="ORF">Aphrodite1_0174</name>
</gene>
<keyword evidence="3" id="KW-1185">Reference proteome</keyword>
<feature type="transmembrane region" description="Helical" evidence="1">
    <location>
        <begin position="12"/>
        <end position="29"/>
    </location>
</feature>
<sequence length="99" mass="11506">MKTTTLIKTPIYGLISFLISFLLWCNINYETNEANGRVTDIFPTNEDELTYDYFILTGDELIQCKLDEEKHRLMDGRKYVKIKYGTFPTGEQICLAVII</sequence>
<reference evidence="3" key="1">
    <citation type="submission" date="2017-12" db="EMBL/GenBank/DDBJ databases">
        <title>Phage resistance in Vibrio sp. unravels a complex metabolic adaptation strategy.</title>
        <authorList>
            <person name="Skliros D."/>
            <person name="Kalatzis P.G."/>
            <person name="Katharios P."/>
            <person name="Flemetakis E."/>
        </authorList>
    </citation>
    <scope>NUCLEOTIDE SEQUENCE [LARGE SCALE GENOMIC DNA]</scope>
</reference>
<organism evidence="2 3">
    <name type="scientific">Vibrio phage Aphrodite1</name>
    <dbReference type="NCBI Taxonomy" id="2070057"/>
    <lineage>
        <taxon>Viruses</taxon>
        <taxon>Duplodnaviria</taxon>
        <taxon>Heunggongvirae</taxon>
        <taxon>Uroviricota</taxon>
        <taxon>Caudoviricetes</taxon>
        <taxon>Chimalliviridae</taxon>
        <taxon>Gorgonvirinae</taxon>
        <taxon>Aphroditevirus</taxon>
        <taxon>Aphroditevirus aphrodite1</taxon>
    </lineage>
</organism>
<keyword evidence="1" id="KW-0812">Transmembrane</keyword>
<protein>
    <submittedName>
        <fullName evidence="2">Uncharacterized protein</fullName>
    </submittedName>
</protein>
<evidence type="ECO:0000313" key="3">
    <source>
        <dbReference type="Proteomes" id="UP000240536"/>
    </source>
</evidence>
<keyword evidence="1" id="KW-0472">Membrane</keyword>
<dbReference type="Proteomes" id="UP000240536">
    <property type="component" value="Segment"/>
</dbReference>
<accession>A0A2I7QI76</accession>
<evidence type="ECO:0000313" key="2">
    <source>
        <dbReference type="EMBL" id="AUR81093.1"/>
    </source>
</evidence>
<dbReference type="EMBL" id="MG720308">
    <property type="protein sequence ID" value="AUR81093.1"/>
    <property type="molecule type" value="Genomic_DNA"/>
</dbReference>
<name>A0A2I7QI76_9CAUD</name>